<evidence type="ECO:0000313" key="2">
    <source>
        <dbReference type="EMBL" id="BAA07502.1"/>
    </source>
</evidence>
<dbReference type="EMBL" id="D38490">
    <property type="protein sequence ID" value="BAA07502.1"/>
    <property type="molecule type" value="mRNA"/>
</dbReference>
<dbReference type="PIR" id="B60787">
    <property type="entry name" value="B60787"/>
</dbReference>
<protein>
    <submittedName>
        <fullName evidence="2">Sperm-activating peptide I</fullName>
    </submittedName>
</protein>
<dbReference type="AlphaFoldDB" id="Q25121"/>
<sequence>MTFIVCLLVLVAVASGKPVISGHDQKYTLADSSKDLEGIAHMAIVDSLSPLHISLSSLESAWNNLVSIATQEKYIIPELSIPKIDVKSILTCKPKYSPKYPVVLQYISDHQVQVQDHIANANELVEGLKFVSQLIMYKKVDHDTLASVSKMLSDYLTDYASTISSIKSVVCQDPTAPSHPMAESYMDTPLSMFLKGTMPTGGGVEKSFALGGGGVGKGFDLNGGGVGKGFDLNGGGVGKGFDLNGGGVGKGFDLNGGGVSKGFELNGGGVGKGFDLNGGGVGKGFDLTGGGVGKGFDLNGGGVGKGFALGGGGVGKGFSLTGGSVDREVETEGW</sequence>
<evidence type="ECO:0000256" key="1">
    <source>
        <dbReference type="SAM" id="SignalP"/>
    </source>
</evidence>
<reference evidence="2" key="1">
    <citation type="journal article" date="1994" name="Roux's Arch. Dev. Biol.">
        <title>Expression of a putative precursor mRNA for sperm-activating peptide I in the accessory cells of the ovary in the sea urchin Hemicentrotus pulcherrimus.</title>
        <authorList>
            <person name="Kinoh H."/>
            <person name="Shimizu T."/>
            <person name="Fujimoto H."/>
            <person name="Suzuki N."/>
        </authorList>
    </citation>
    <scope>NUCLEOTIDE SEQUENCE</scope>
    <source>
        <tissue evidence="2">Ovary</tissue>
    </source>
</reference>
<organism evidence="2">
    <name type="scientific">Hemicentrotus pulcherrimus</name>
    <name type="common">Sea urchin</name>
    <name type="synonym">Strongylocentrotus pulcherrimus</name>
    <dbReference type="NCBI Taxonomy" id="7650"/>
    <lineage>
        <taxon>Eukaryota</taxon>
        <taxon>Metazoa</taxon>
        <taxon>Echinodermata</taxon>
        <taxon>Eleutherozoa</taxon>
        <taxon>Echinozoa</taxon>
        <taxon>Echinoidea</taxon>
        <taxon>Euechinoidea</taxon>
        <taxon>Echinacea</taxon>
        <taxon>Camarodonta</taxon>
        <taxon>Echinidea</taxon>
        <taxon>Strongylocentrotidae</taxon>
        <taxon>Hemicentrotus</taxon>
    </lineage>
</organism>
<accession>Q25121</accession>
<dbReference type="PIR" id="A60787">
    <property type="entry name" value="A60787"/>
</dbReference>
<gene>
    <name evidence="2" type="primary">SAP-I</name>
</gene>
<name>Q25121_HEMPU</name>
<feature type="chain" id="PRO_5004202783" evidence="1">
    <location>
        <begin position="17"/>
        <end position="334"/>
    </location>
</feature>
<keyword evidence="1" id="KW-0732">Signal</keyword>
<feature type="signal peptide" evidence="1">
    <location>
        <begin position="1"/>
        <end position="16"/>
    </location>
</feature>
<proteinExistence type="evidence at transcript level"/>
<dbReference type="SMR" id="Q25121"/>